<keyword evidence="2" id="KW-0732">Signal</keyword>
<evidence type="ECO:0000313" key="3">
    <source>
        <dbReference type="EMBL" id="MBO3099678.1"/>
    </source>
</evidence>
<feature type="signal peptide" evidence="2">
    <location>
        <begin position="1"/>
        <end position="19"/>
    </location>
</feature>
<feature type="chain" id="PRO_5045088506" evidence="2">
    <location>
        <begin position="20"/>
        <end position="309"/>
    </location>
</feature>
<organism evidence="3 4">
    <name type="scientific">Gelidibacter pelagius</name>
    <dbReference type="NCBI Taxonomy" id="2819985"/>
    <lineage>
        <taxon>Bacteria</taxon>
        <taxon>Pseudomonadati</taxon>
        <taxon>Bacteroidota</taxon>
        <taxon>Flavobacteriia</taxon>
        <taxon>Flavobacteriales</taxon>
        <taxon>Flavobacteriaceae</taxon>
        <taxon>Gelidibacter</taxon>
    </lineage>
</organism>
<dbReference type="Proteomes" id="UP000681315">
    <property type="component" value="Unassembled WGS sequence"/>
</dbReference>
<dbReference type="RefSeq" id="WP_208234787.1">
    <property type="nucleotide sequence ID" value="NZ_JAGEVG010000020.1"/>
</dbReference>
<sequence>MKNIFFLIALIVGFNALNAQDLDSYKYIIVPKTFKINDKVDANGLTSLTTKLFEQEGFTTIMKGSRIPEELKKNPCLGLHADVDEVSKGTLNKLILNLSDCNGKVIFESGQEGLIKKEGKSTYHEALTNAFAPIKGLNYRFSKLKLNSQGKFNKVQKRQQKKLSNSNTEKKGIATPDHWHNPNDKAEEIGIAVPDHWHNVNAKKAEKSLDVPDFMKHPYFNTRAIKAPTQLSLKNITYEVKQDKNGFYLYKKGASKAYAELVPSASEGYYIYFNLENKGIAHFDYNGNLVVRYLNADTGKKQEIRFQSH</sequence>
<keyword evidence="4" id="KW-1185">Reference proteome</keyword>
<protein>
    <submittedName>
        <fullName evidence="3">Uncharacterized protein</fullName>
    </submittedName>
</protein>
<feature type="compositionally biased region" description="Basic and acidic residues" evidence="1">
    <location>
        <begin position="168"/>
        <end position="184"/>
    </location>
</feature>
<feature type="region of interest" description="Disordered" evidence="1">
    <location>
        <begin position="152"/>
        <end position="184"/>
    </location>
</feature>
<evidence type="ECO:0000313" key="4">
    <source>
        <dbReference type="Proteomes" id="UP000681315"/>
    </source>
</evidence>
<name>A0ABS3SVF7_9FLAO</name>
<accession>A0ABS3SVF7</accession>
<reference evidence="3 4" key="1">
    <citation type="submission" date="2021-03" db="EMBL/GenBank/DDBJ databases">
        <title>Gelidibacter sp. nov., isolated from costal sediment.</title>
        <authorList>
            <person name="Lun K.-Y."/>
        </authorList>
    </citation>
    <scope>NUCLEOTIDE SEQUENCE [LARGE SCALE GENOMIC DNA]</scope>
    <source>
        <strain evidence="3 4">DF109</strain>
    </source>
</reference>
<dbReference type="EMBL" id="JAGEVG010000020">
    <property type="protein sequence ID" value="MBO3099678.1"/>
    <property type="molecule type" value="Genomic_DNA"/>
</dbReference>
<gene>
    <name evidence="3" type="ORF">J4051_15465</name>
</gene>
<evidence type="ECO:0000256" key="1">
    <source>
        <dbReference type="SAM" id="MobiDB-lite"/>
    </source>
</evidence>
<evidence type="ECO:0000256" key="2">
    <source>
        <dbReference type="SAM" id="SignalP"/>
    </source>
</evidence>
<comment type="caution">
    <text evidence="3">The sequence shown here is derived from an EMBL/GenBank/DDBJ whole genome shotgun (WGS) entry which is preliminary data.</text>
</comment>
<proteinExistence type="predicted"/>